<comment type="similarity">
    <text evidence="1">Belongs to the RMD1/sif2 family.</text>
</comment>
<organism evidence="4 5">
    <name type="scientific">Clathrospora elynae</name>
    <dbReference type="NCBI Taxonomy" id="706981"/>
    <lineage>
        <taxon>Eukaryota</taxon>
        <taxon>Fungi</taxon>
        <taxon>Dikarya</taxon>
        <taxon>Ascomycota</taxon>
        <taxon>Pezizomycotina</taxon>
        <taxon>Dothideomycetes</taxon>
        <taxon>Pleosporomycetidae</taxon>
        <taxon>Pleosporales</taxon>
        <taxon>Diademaceae</taxon>
        <taxon>Clathrospora</taxon>
    </lineage>
</organism>
<evidence type="ECO:0000256" key="2">
    <source>
        <dbReference type="SAM" id="MobiDB-lite"/>
    </source>
</evidence>
<gene>
    <name evidence="4" type="ORF">EJ02DRAFT_450433</name>
</gene>
<feature type="domain" description="DUF155" evidence="3">
    <location>
        <begin position="173"/>
        <end position="385"/>
    </location>
</feature>
<dbReference type="EMBL" id="ML976002">
    <property type="protein sequence ID" value="KAF1946705.1"/>
    <property type="molecule type" value="Genomic_DNA"/>
</dbReference>
<dbReference type="Proteomes" id="UP000800038">
    <property type="component" value="Unassembled WGS sequence"/>
</dbReference>
<proteinExistence type="inferred from homology"/>
<sequence>MTFFRLSALNGLTRGLPAPRLPLHASPFTIRSLNRPFSSKSKYGKKIDFTQKQEEPITKDEIVKESHPKASRKGARKNAGKTLSLRSVAVEAQRSRAFVKSRGRTRFIDPDADTKTVTAYCAAETYDISFAARLVKAQGYELDPFQTGLYPQVIHVQTSDRPSEVKDYQQGDIFIFPSGTVVTWNVREREALKLVNQILPAAAEGSHLELLETEDLEYLEDPSKETSEVVGDTIVLGTKAEPLPDTTPPPADSSSNPSPNPTDQRHDLPTILAKIAFSSGLARSTKLAVLETLLSAYQSSTREIPTMLASANTLSPRRTAPFTRSFILRKTGELLSLRAQLNLYSELTDSMPDIFWDSRHELGLGEYYDQVGRALDVGVRIRVLNEKIGFAQEIASVLREQLSEKHGLRLEWAIIALIAVEVVLEFYRHWTERAERDDPASTEALFREYLLKLPREEKEKHTFQT</sequence>
<name>A0A6A5T149_9PLEO</name>
<dbReference type="PANTHER" id="PTHR16255:SF1">
    <property type="entry name" value="REQUIRED FOR MEIOTIC NUCLEAR DIVISION PROTEIN 1 HOMOLOG"/>
    <property type="match status" value="1"/>
</dbReference>
<dbReference type="InterPro" id="IPR051624">
    <property type="entry name" value="RMD1/Sad1-interacting"/>
</dbReference>
<dbReference type="InterPro" id="IPR003734">
    <property type="entry name" value="DUF155"/>
</dbReference>
<protein>
    <submittedName>
        <fullName evidence="4">DUF155-domain-containing protein</fullName>
    </submittedName>
</protein>
<dbReference type="Pfam" id="PF02582">
    <property type="entry name" value="DUF155"/>
    <property type="match status" value="1"/>
</dbReference>
<accession>A0A6A5T149</accession>
<feature type="region of interest" description="Disordered" evidence="2">
    <location>
        <begin position="239"/>
        <end position="266"/>
    </location>
</feature>
<dbReference type="AlphaFoldDB" id="A0A6A5T149"/>
<reference evidence="4" key="1">
    <citation type="journal article" date="2020" name="Stud. Mycol.">
        <title>101 Dothideomycetes genomes: a test case for predicting lifestyles and emergence of pathogens.</title>
        <authorList>
            <person name="Haridas S."/>
            <person name="Albert R."/>
            <person name="Binder M."/>
            <person name="Bloem J."/>
            <person name="Labutti K."/>
            <person name="Salamov A."/>
            <person name="Andreopoulos B."/>
            <person name="Baker S."/>
            <person name="Barry K."/>
            <person name="Bills G."/>
            <person name="Bluhm B."/>
            <person name="Cannon C."/>
            <person name="Castanera R."/>
            <person name="Culley D."/>
            <person name="Daum C."/>
            <person name="Ezra D."/>
            <person name="Gonzalez J."/>
            <person name="Henrissat B."/>
            <person name="Kuo A."/>
            <person name="Liang C."/>
            <person name="Lipzen A."/>
            <person name="Lutzoni F."/>
            <person name="Magnuson J."/>
            <person name="Mondo S."/>
            <person name="Nolan M."/>
            <person name="Ohm R."/>
            <person name="Pangilinan J."/>
            <person name="Park H.-J."/>
            <person name="Ramirez L."/>
            <person name="Alfaro M."/>
            <person name="Sun H."/>
            <person name="Tritt A."/>
            <person name="Yoshinaga Y."/>
            <person name="Zwiers L.-H."/>
            <person name="Turgeon B."/>
            <person name="Goodwin S."/>
            <person name="Spatafora J."/>
            <person name="Crous P."/>
            <person name="Grigoriev I."/>
        </authorList>
    </citation>
    <scope>NUCLEOTIDE SEQUENCE</scope>
    <source>
        <strain evidence="4">CBS 161.51</strain>
    </source>
</reference>
<dbReference type="OrthoDB" id="242766at2759"/>
<dbReference type="PANTHER" id="PTHR16255">
    <property type="entry name" value="REQUIRED FOR MEIOTIC NUCLEAR DIVISION PROTEIN 1 HOMOLOG"/>
    <property type="match status" value="1"/>
</dbReference>
<keyword evidence="5" id="KW-1185">Reference proteome</keyword>
<evidence type="ECO:0000313" key="4">
    <source>
        <dbReference type="EMBL" id="KAF1946705.1"/>
    </source>
</evidence>
<evidence type="ECO:0000259" key="3">
    <source>
        <dbReference type="Pfam" id="PF02582"/>
    </source>
</evidence>
<evidence type="ECO:0000256" key="1">
    <source>
        <dbReference type="ARBA" id="ARBA00008306"/>
    </source>
</evidence>
<evidence type="ECO:0000313" key="5">
    <source>
        <dbReference type="Proteomes" id="UP000800038"/>
    </source>
</evidence>
<dbReference type="GO" id="GO:0070131">
    <property type="term" value="P:positive regulation of mitochondrial translation"/>
    <property type="evidence" value="ECO:0007669"/>
    <property type="project" value="TreeGrafter"/>
</dbReference>
<dbReference type="GO" id="GO:0005739">
    <property type="term" value="C:mitochondrion"/>
    <property type="evidence" value="ECO:0007669"/>
    <property type="project" value="UniProtKB-ARBA"/>
</dbReference>